<dbReference type="CDD" id="cd06170">
    <property type="entry name" value="LuxR_C_like"/>
    <property type="match status" value="1"/>
</dbReference>
<sequence length="773" mass="84793">MSGAAPRQMGSLPAEMTSFVDRRFEFAEAKRILAAGRLLTLTGAGGVGKSRLALRVAADLRRAFVDGVWLAELAGLRDVSLLPHTIADTLNIRDYSTRTATKILVEHLRDQQVLLVLDNCEHLLPGCATLIGTLLREAPGLRVLATSRATIGVPGERVFPVPPLRMPAQHESLPSDADTCCPSLTLFTERAAAAQADFAVTPENRPLVAELCQRLDGIPLAIELAAARLRVLTLEGILDRLDDRYRLLTTGSRMALPRHRTLRAAVEWSYTLCTPEERTLWSRASVFADSFEAPAAEAVCSGGGLTRSAVRRALAGLVDKSIMSPVGGGGTTRFRLLDTLRDFGLDKLRAAGGQALSRRRHRDYYLRLVEEAEARWFGPAQREIFARTRHEHPNLRVALEFCLSTPGEVDTGLRMAGALYFYWVCCGFVSEGRHWLDRALALGVEPTRARVIALRVNAECAIAQGDHAGVHRMAEECRATARRRNDESMHTQAAYAQGSFGLLNGDLPRTAMLMEEVLARGERTGELTTTVVMARAVLSVVALFGQDIPRSIAFARQVLRIAEEHQELWTRSYALYFLAMAEWSHGDLANATSHAREGLRLKRIFNDVLGQAMVIELLAWTAQSAGEPERAAVLLGASERCWSALGGLPLLGSQHWIVPHQQCEAKAREVLGGTAFRAAFSRGRDFDLDEAATYALGEQPRHARTVASPLTARERQVAELVAKGLSNKEIARLLRIVRRTAEGHVTRILRKLDLTSREEIAARVAALGEGGHT</sequence>
<dbReference type="Proteomes" id="UP001589693">
    <property type="component" value="Unassembled WGS sequence"/>
</dbReference>
<dbReference type="SUPFAM" id="SSF52540">
    <property type="entry name" value="P-loop containing nucleoside triphosphate hydrolases"/>
    <property type="match status" value="1"/>
</dbReference>
<dbReference type="EMBL" id="JBHLZU010000023">
    <property type="protein sequence ID" value="MFB9907645.1"/>
    <property type="molecule type" value="Genomic_DNA"/>
</dbReference>
<keyword evidence="3" id="KW-1185">Reference proteome</keyword>
<dbReference type="Gene3D" id="1.25.40.10">
    <property type="entry name" value="Tetratricopeptide repeat domain"/>
    <property type="match status" value="1"/>
</dbReference>
<evidence type="ECO:0000313" key="3">
    <source>
        <dbReference type="Proteomes" id="UP001589693"/>
    </source>
</evidence>
<dbReference type="PANTHER" id="PTHR47691">
    <property type="entry name" value="REGULATOR-RELATED"/>
    <property type="match status" value="1"/>
</dbReference>
<protein>
    <submittedName>
        <fullName evidence="2">LuxR C-terminal-related transcriptional regulator</fullName>
    </submittedName>
</protein>
<dbReference type="PANTHER" id="PTHR47691:SF3">
    <property type="entry name" value="HTH-TYPE TRANSCRIPTIONAL REGULATOR RV0890C-RELATED"/>
    <property type="match status" value="1"/>
</dbReference>
<dbReference type="Pfam" id="PF00196">
    <property type="entry name" value="GerE"/>
    <property type="match status" value="1"/>
</dbReference>
<name>A0ABV6A3C0_9PSEU</name>
<proteinExistence type="predicted"/>
<gene>
    <name evidence="2" type="ORF">ACFFQA_27235</name>
</gene>
<dbReference type="InterPro" id="IPR011990">
    <property type="entry name" value="TPR-like_helical_dom_sf"/>
</dbReference>
<feature type="domain" description="HTH luxR-type" evidence="1">
    <location>
        <begin position="703"/>
        <end position="768"/>
    </location>
</feature>
<dbReference type="RefSeq" id="WP_377858184.1">
    <property type="nucleotide sequence ID" value="NZ_JBHLZU010000023.1"/>
</dbReference>
<dbReference type="SMART" id="SM00421">
    <property type="entry name" value="HTH_LUXR"/>
    <property type="match status" value="1"/>
</dbReference>
<evidence type="ECO:0000313" key="2">
    <source>
        <dbReference type="EMBL" id="MFB9907645.1"/>
    </source>
</evidence>
<dbReference type="SUPFAM" id="SSF48452">
    <property type="entry name" value="TPR-like"/>
    <property type="match status" value="1"/>
</dbReference>
<comment type="caution">
    <text evidence="2">The sequence shown here is derived from an EMBL/GenBank/DDBJ whole genome shotgun (WGS) entry which is preliminary data.</text>
</comment>
<reference evidence="2 3" key="1">
    <citation type="submission" date="2024-09" db="EMBL/GenBank/DDBJ databases">
        <authorList>
            <person name="Sun Q."/>
            <person name="Mori K."/>
        </authorList>
    </citation>
    <scope>NUCLEOTIDE SEQUENCE [LARGE SCALE GENOMIC DNA]</scope>
    <source>
        <strain evidence="2 3">TBRC 7907</strain>
    </source>
</reference>
<evidence type="ECO:0000259" key="1">
    <source>
        <dbReference type="PROSITE" id="PS50043"/>
    </source>
</evidence>
<accession>A0ABV6A3C0</accession>
<dbReference type="PRINTS" id="PR00364">
    <property type="entry name" value="DISEASERSIST"/>
</dbReference>
<dbReference type="PRINTS" id="PR00038">
    <property type="entry name" value="HTHLUXR"/>
</dbReference>
<dbReference type="InterPro" id="IPR000792">
    <property type="entry name" value="Tscrpt_reg_LuxR_C"/>
</dbReference>
<dbReference type="PROSITE" id="PS50043">
    <property type="entry name" value="HTH_LUXR_2"/>
    <property type="match status" value="1"/>
</dbReference>
<organism evidence="2 3">
    <name type="scientific">Allokutzneria oryzae</name>
    <dbReference type="NCBI Taxonomy" id="1378989"/>
    <lineage>
        <taxon>Bacteria</taxon>
        <taxon>Bacillati</taxon>
        <taxon>Actinomycetota</taxon>
        <taxon>Actinomycetes</taxon>
        <taxon>Pseudonocardiales</taxon>
        <taxon>Pseudonocardiaceae</taxon>
        <taxon>Allokutzneria</taxon>
    </lineage>
</organism>
<dbReference type="Gene3D" id="3.40.50.300">
    <property type="entry name" value="P-loop containing nucleotide triphosphate hydrolases"/>
    <property type="match status" value="1"/>
</dbReference>
<dbReference type="InterPro" id="IPR016032">
    <property type="entry name" value="Sig_transdc_resp-reg_C-effctor"/>
</dbReference>
<dbReference type="Gene3D" id="1.10.10.10">
    <property type="entry name" value="Winged helix-like DNA-binding domain superfamily/Winged helix DNA-binding domain"/>
    <property type="match status" value="1"/>
</dbReference>
<dbReference type="SUPFAM" id="SSF46894">
    <property type="entry name" value="C-terminal effector domain of the bipartite response regulators"/>
    <property type="match status" value="1"/>
</dbReference>
<dbReference type="InterPro" id="IPR027417">
    <property type="entry name" value="P-loop_NTPase"/>
</dbReference>
<dbReference type="InterPro" id="IPR036388">
    <property type="entry name" value="WH-like_DNA-bd_sf"/>
</dbReference>